<keyword evidence="4" id="KW-0051">Antiviral defense</keyword>
<dbReference type="AlphaFoldDB" id="A0A157SGJ4"/>
<dbReference type="EMBL" id="FKIF01000006">
    <property type="protein sequence ID" value="SAI69036.1"/>
    <property type="molecule type" value="Genomic_DNA"/>
</dbReference>
<evidence type="ECO:0000313" key="6">
    <source>
        <dbReference type="EMBL" id="SAI69036.1"/>
    </source>
</evidence>
<keyword evidence="2" id="KW-0548">Nucleotidyltransferase</keyword>
<evidence type="ECO:0000256" key="3">
    <source>
        <dbReference type="ARBA" id="ARBA00022741"/>
    </source>
</evidence>
<dbReference type="OrthoDB" id="1082574at2"/>
<evidence type="ECO:0000256" key="2">
    <source>
        <dbReference type="ARBA" id="ARBA00022695"/>
    </source>
</evidence>
<keyword evidence="3" id="KW-0547">Nucleotide-binding</keyword>
<dbReference type="GO" id="GO:0051607">
    <property type="term" value="P:defense response to virus"/>
    <property type="evidence" value="ECO:0007669"/>
    <property type="project" value="UniProtKB-KW"/>
</dbReference>
<proteinExistence type="predicted"/>
<sequence>MPIPEAQLETWSHQGAIKGSSSTYQSIKGKLESKDAAYAGKNVEVFLQGSYGNDTNIYSESDVDIVIVLKDCFQSDRKSLSEVEQAAWRSAHHDATYTHADFKRDVLALLVDAYGNEVNVGDKAISIDASGTRRKADVIPAIQYRRYYKFNGLHDQRYDEGICFYNAAGECIANYPKQHSANLTTRHQATNQWLKPMVRIWKNLRTKLVEDGKIEAGAAPSYYIEGLLYNVPVEKFGSSYETSFVNAFNWIVTDADKTKFVCANEQYYLLRDSAHTCWEPAKCDAFLDAAAKLWKDW</sequence>
<dbReference type="InterPro" id="IPR043519">
    <property type="entry name" value="NT_sf"/>
</dbReference>
<dbReference type="CDD" id="cd05400">
    <property type="entry name" value="NT_2-5OAS_ClassI-CCAase"/>
    <property type="match status" value="1"/>
</dbReference>
<dbReference type="GO" id="GO:0016779">
    <property type="term" value="F:nucleotidyltransferase activity"/>
    <property type="evidence" value="ECO:0007669"/>
    <property type="project" value="InterPro"/>
</dbReference>
<dbReference type="InterPro" id="IPR058909">
    <property type="entry name" value="CD_NTase_C"/>
</dbReference>
<organism evidence="6 7">
    <name type="scientific">Bordetella ansorpii</name>
    <dbReference type="NCBI Taxonomy" id="288768"/>
    <lineage>
        <taxon>Bacteria</taxon>
        <taxon>Pseudomonadati</taxon>
        <taxon>Pseudomonadota</taxon>
        <taxon>Betaproteobacteria</taxon>
        <taxon>Burkholderiales</taxon>
        <taxon>Alcaligenaceae</taxon>
        <taxon>Bordetella</taxon>
    </lineage>
</organism>
<evidence type="ECO:0000256" key="4">
    <source>
        <dbReference type="ARBA" id="ARBA00023118"/>
    </source>
</evidence>
<feature type="domain" description="cGAS/DncV-like nucleotidyltransferase C-terminal helical" evidence="5">
    <location>
        <begin position="182"/>
        <end position="295"/>
    </location>
</feature>
<dbReference type="RefSeq" id="WP_066126887.1">
    <property type="nucleotide sequence ID" value="NZ_FKIF01000006.1"/>
</dbReference>
<accession>A0A157SGJ4</accession>
<protein>
    <recommendedName>
        <fullName evidence="5">cGAS/DncV-like nucleotidyltransferase C-terminal helical domain-containing protein</fullName>
    </recommendedName>
</protein>
<dbReference type="SUPFAM" id="SSF81301">
    <property type="entry name" value="Nucleotidyltransferase"/>
    <property type="match status" value="1"/>
</dbReference>
<keyword evidence="1" id="KW-0808">Transferase</keyword>
<gene>
    <name evidence="6" type="ORF">SAMEA3906486_02254</name>
</gene>
<evidence type="ECO:0000259" key="5">
    <source>
        <dbReference type="Pfam" id="PF26305"/>
    </source>
</evidence>
<dbReference type="Pfam" id="PF26305">
    <property type="entry name" value="CD_NTase_C"/>
    <property type="match status" value="1"/>
</dbReference>
<dbReference type="Proteomes" id="UP000076848">
    <property type="component" value="Unassembled WGS sequence"/>
</dbReference>
<name>A0A157SGJ4_9BORD</name>
<dbReference type="STRING" id="288768.SAMEA3906486_02254"/>
<dbReference type="InterPro" id="IPR006116">
    <property type="entry name" value="NT_2-5OAS_ClassI-CCAase"/>
</dbReference>
<keyword evidence="7" id="KW-1185">Reference proteome</keyword>
<evidence type="ECO:0000313" key="7">
    <source>
        <dbReference type="Proteomes" id="UP000076848"/>
    </source>
</evidence>
<dbReference type="Gene3D" id="3.30.460.10">
    <property type="entry name" value="Beta Polymerase, domain 2"/>
    <property type="match status" value="1"/>
</dbReference>
<evidence type="ECO:0000256" key="1">
    <source>
        <dbReference type="ARBA" id="ARBA00022679"/>
    </source>
</evidence>
<reference evidence="6 7" key="1">
    <citation type="submission" date="2016-04" db="EMBL/GenBank/DDBJ databases">
        <authorList>
            <consortium name="Pathogen Informatics"/>
        </authorList>
    </citation>
    <scope>NUCLEOTIDE SEQUENCE [LARGE SCALE GENOMIC DNA]</scope>
    <source>
        <strain evidence="6 7">H050680373</strain>
    </source>
</reference>